<sequence>MAILSCLFRLIKWLFVLCALIYFIHLWLQTKNYVFSHERLHEISSKHAGTKDVQRAMQAIHRDLLKEYPGHIMLAKDLQWGFTNAGGVMCSMCFLHGSITEYVMFYGCILDTMGHSGRYMANISDTVLSGEIRVWNEGDLTAKAYKQGDYIFHPRGNAAAVSFDAGTFMVEYARGFIPQIMSFGSADSIFSTQDFIGLFSMMRNYGKCMWMETLHCMASLQTMFQ</sequence>
<dbReference type="GO" id="GO:0005637">
    <property type="term" value="C:nuclear inner membrane"/>
    <property type="evidence" value="ECO:0007669"/>
    <property type="project" value="UniProtKB-SubCell"/>
</dbReference>
<accession>R7VHI7</accession>
<reference evidence="14" key="1">
    <citation type="submission" date="2012-12" db="EMBL/GenBank/DDBJ databases">
        <authorList>
            <person name="Hellsten U."/>
            <person name="Grimwood J."/>
            <person name="Chapman J.A."/>
            <person name="Shapiro H."/>
            <person name="Aerts A."/>
            <person name="Otillar R.P."/>
            <person name="Terry A.Y."/>
            <person name="Boore J.L."/>
            <person name="Simakov O."/>
            <person name="Marletaz F."/>
            <person name="Cho S.-J."/>
            <person name="Edsinger-Gonzales E."/>
            <person name="Havlak P."/>
            <person name="Kuo D.-H."/>
            <person name="Larsson T."/>
            <person name="Lv J."/>
            <person name="Arendt D."/>
            <person name="Savage R."/>
            <person name="Osoegawa K."/>
            <person name="de Jong P."/>
            <person name="Lindberg D.R."/>
            <person name="Seaver E.C."/>
            <person name="Weisblat D.A."/>
            <person name="Putnam N.H."/>
            <person name="Grigoriev I.V."/>
            <person name="Rokhsar D.S."/>
        </authorList>
    </citation>
    <scope>NUCLEOTIDE SEQUENCE</scope>
    <source>
        <strain evidence="14">I ESC-2004</strain>
    </source>
</reference>
<comment type="similarity">
    <text evidence="4 11">Belongs to the ERG2 family.</text>
</comment>
<dbReference type="EMBL" id="KB292163">
    <property type="protein sequence ID" value="ELU18042.1"/>
    <property type="molecule type" value="Genomic_DNA"/>
</dbReference>
<dbReference type="InterPro" id="IPR006716">
    <property type="entry name" value="ERG2_sigma1_rcpt-like"/>
</dbReference>
<reference evidence="13" key="3">
    <citation type="submission" date="2015-06" db="UniProtKB">
        <authorList>
            <consortium name="EnsemblMetazoa"/>
        </authorList>
    </citation>
    <scope>IDENTIFICATION</scope>
</reference>
<dbReference type="EMBL" id="AMQN01003891">
    <property type="status" value="NOT_ANNOTATED_CDS"/>
    <property type="molecule type" value="Genomic_DNA"/>
</dbReference>
<evidence type="ECO:0000256" key="10">
    <source>
        <dbReference type="ARBA" id="ARBA00033467"/>
    </source>
</evidence>
<evidence type="ECO:0000256" key="6">
    <source>
        <dbReference type="ARBA" id="ARBA00022692"/>
    </source>
</evidence>
<dbReference type="PANTHER" id="PTHR10868:SF1">
    <property type="entry name" value="SIGMA NON-OPIOID INTRACELLULAR RECEPTOR 1"/>
    <property type="match status" value="1"/>
</dbReference>
<dbReference type="Proteomes" id="UP000014760">
    <property type="component" value="Unassembled WGS sequence"/>
</dbReference>
<name>R7VHI7_CAPTE</name>
<evidence type="ECO:0000313" key="14">
    <source>
        <dbReference type="Proteomes" id="UP000014760"/>
    </source>
</evidence>
<dbReference type="AlphaFoldDB" id="R7VHI7"/>
<keyword evidence="8 11" id="KW-1133">Transmembrane helix</keyword>
<dbReference type="PANTHER" id="PTHR10868">
    <property type="entry name" value="SIGMA 1-TYPE OPIOID RECEPTOR-RELATED"/>
    <property type="match status" value="1"/>
</dbReference>
<evidence type="ECO:0000256" key="5">
    <source>
        <dbReference type="ARBA" id="ARBA00020208"/>
    </source>
</evidence>
<dbReference type="Pfam" id="PF04622">
    <property type="entry name" value="ERG2_Sigma1R"/>
    <property type="match status" value="1"/>
</dbReference>
<evidence type="ECO:0000313" key="12">
    <source>
        <dbReference type="EMBL" id="ELU18042.1"/>
    </source>
</evidence>
<evidence type="ECO:0000256" key="3">
    <source>
        <dbReference type="ARBA" id="ARBA00004649"/>
    </source>
</evidence>
<dbReference type="EnsemblMetazoa" id="CapteT173367">
    <property type="protein sequence ID" value="CapteP173367"/>
    <property type="gene ID" value="CapteG173367"/>
</dbReference>
<evidence type="ECO:0000256" key="4">
    <source>
        <dbReference type="ARBA" id="ARBA00007141"/>
    </source>
</evidence>
<feature type="transmembrane region" description="Helical" evidence="11">
    <location>
        <begin position="7"/>
        <end position="28"/>
    </location>
</feature>
<reference evidence="12 14" key="2">
    <citation type="journal article" date="2013" name="Nature">
        <title>Insights into bilaterian evolution from three spiralian genomes.</title>
        <authorList>
            <person name="Simakov O."/>
            <person name="Marletaz F."/>
            <person name="Cho S.J."/>
            <person name="Edsinger-Gonzales E."/>
            <person name="Havlak P."/>
            <person name="Hellsten U."/>
            <person name="Kuo D.H."/>
            <person name="Larsson T."/>
            <person name="Lv J."/>
            <person name="Arendt D."/>
            <person name="Savage R."/>
            <person name="Osoegawa K."/>
            <person name="de Jong P."/>
            <person name="Grimwood J."/>
            <person name="Chapman J.A."/>
            <person name="Shapiro H."/>
            <person name="Aerts A."/>
            <person name="Otillar R.P."/>
            <person name="Terry A.Y."/>
            <person name="Boore J.L."/>
            <person name="Grigoriev I.V."/>
            <person name="Lindberg D.R."/>
            <person name="Seaver E.C."/>
            <person name="Weisblat D.A."/>
            <person name="Putnam N.H."/>
            <person name="Rokhsar D.S."/>
        </authorList>
    </citation>
    <scope>NUCLEOTIDE SEQUENCE</scope>
    <source>
        <strain evidence="12 14">I ESC-2004</strain>
    </source>
</reference>
<protein>
    <recommendedName>
        <fullName evidence="5">Sigma non-opioid intracellular receptor 1</fullName>
    </recommendedName>
    <alternativeName>
        <fullName evidence="10">Sigma 1-type opioid receptor</fullName>
    </alternativeName>
</protein>
<proteinExistence type="inferred from homology"/>
<feature type="non-terminal residue" evidence="12">
    <location>
        <position position="1"/>
    </location>
</feature>
<dbReference type="GO" id="GO:0005640">
    <property type="term" value="C:nuclear outer membrane"/>
    <property type="evidence" value="ECO:0007669"/>
    <property type="project" value="UniProtKB-SubCell"/>
</dbReference>
<keyword evidence="9 11" id="KW-0472">Membrane</keyword>
<evidence type="ECO:0000256" key="8">
    <source>
        <dbReference type="ARBA" id="ARBA00022989"/>
    </source>
</evidence>
<organism evidence="12">
    <name type="scientific">Capitella teleta</name>
    <name type="common">Polychaete worm</name>
    <dbReference type="NCBI Taxonomy" id="283909"/>
    <lineage>
        <taxon>Eukaryota</taxon>
        <taxon>Metazoa</taxon>
        <taxon>Spiralia</taxon>
        <taxon>Lophotrochozoa</taxon>
        <taxon>Annelida</taxon>
        <taxon>Polychaeta</taxon>
        <taxon>Sedentaria</taxon>
        <taxon>Scolecida</taxon>
        <taxon>Capitellidae</taxon>
        <taxon>Capitella</taxon>
    </lineage>
</organism>
<keyword evidence="14" id="KW-1185">Reference proteome</keyword>
<evidence type="ECO:0000256" key="9">
    <source>
        <dbReference type="ARBA" id="ARBA00023136"/>
    </source>
</evidence>
<evidence type="ECO:0000256" key="1">
    <source>
        <dbReference type="ARBA" id="ARBA00004540"/>
    </source>
</evidence>
<dbReference type="OMA" id="NFRHGEF"/>
<comment type="subcellular location">
    <subcellularLocation>
        <location evidence="2">Endoplasmic reticulum membrane</location>
    </subcellularLocation>
    <subcellularLocation>
        <location evidence="1">Nucleus inner membrane</location>
    </subcellularLocation>
    <subcellularLocation>
        <location evidence="3">Nucleus outer membrane</location>
    </subcellularLocation>
</comment>
<evidence type="ECO:0000256" key="7">
    <source>
        <dbReference type="ARBA" id="ARBA00022824"/>
    </source>
</evidence>
<evidence type="ECO:0000256" key="2">
    <source>
        <dbReference type="ARBA" id="ARBA00004586"/>
    </source>
</evidence>
<keyword evidence="7" id="KW-0256">Endoplasmic reticulum</keyword>
<evidence type="ECO:0000256" key="11">
    <source>
        <dbReference type="RuleBase" id="RU368083"/>
    </source>
</evidence>
<dbReference type="OrthoDB" id="347124at2759"/>
<gene>
    <name evidence="12" type="ORF">CAPTEDRAFT_173367</name>
</gene>
<dbReference type="HOGENOM" id="CLU_085469_0_0_1"/>
<dbReference type="GO" id="GO:0005789">
    <property type="term" value="C:endoplasmic reticulum membrane"/>
    <property type="evidence" value="ECO:0007669"/>
    <property type="project" value="UniProtKB-SubCell"/>
</dbReference>
<dbReference type="STRING" id="283909.R7VHI7"/>
<evidence type="ECO:0000313" key="13">
    <source>
        <dbReference type="EnsemblMetazoa" id="CapteP173367"/>
    </source>
</evidence>
<keyword evidence="6 11" id="KW-0812">Transmembrane</keyword>